<dbReference type="Proteomes" id="UP000198876">
    <property type="component" value="Unassembled WGS sequence"/>
</dbReference>
<gene>
    <name evidence="3" type="ORF">SAMN04488063_2317</name>
</gene>
<feature type="transmembrane region" description="Helical" evidence="1">
    <location>
        <begin position="63"/>
        <end position="81"/>
    </location>
</feature>
<keyword evidence="1" id="KW-0812">Transmembrane</keyword>
<proteinExistence type="predicted"/>
<sequence length="83" mass="9022">MLPLQLIDSFLLEYNVGQALLLVFVLATVGTLPLKSQKIVALNATLFGVIFLLTPQSLVPPHYMYLGIALLVVGPMLLTTANR</sequence>
<name>A0A1I2SJG7_9EURY</name>
<organism evidence="3 4">
    <name type="scientific">Halopelagius inordinatus</name>
    <dbReference type="NCBI Taxonomy" id="553467"/>
    <lineage>
        <taxon>Archaea</taxon>
        <taxon>Methanobacteriati</taxon>
        <taxon>Methanobacteriota</taxon>
        <taxon>Stenosarchaea group</taxon>
        <taxon>Halobacteria</taxon>
        <taxon>Halobacteriales</taxon>
        <taxon>Haloferacaceae</taxon>
    </lineage>
</organism>
<reference evidence="4" key="1">
    <citation type="submission" date="2016-10" db="EMBL/GenBank/DDBJ databases">
        <authorList>
            <person name="Varghese N."/>
            <person name="Submissions S."/>
        </authorList>
    </citation>
    <scope>NUCLEOTIDE SEQUENCE [LARGE SCALE GENOMIC DNA]</scope>
    <source>
        <strain evidence="4">CGMCC 1.7739</strain>
    </source>
</reference>
<keyword evidence="1" id="KW-1133">Transmembrane helix</keyword>
<evidence type="ECO:0000313" key="3">
    <source>
        <dbReference type="EMBL" id="SFG52880.1"/>
    </source>
</evidence>
<dbReference type="OrthoDB" id="213516at2157"/>
<dbReference type="STRING" id="553467.SAMN04488063_2317"/>
<dbReference type="EMBL" id="FOOQ01000002">
    <property type="protein sequence ID" value="SFG52880.1"/>
    <property type="molecule type" value="Genomic_DNA"/>
</dbReference>
<protein>
    <recommendedName>
        <fullName evidence="2">DUF8006 domain-containing protein</fullName>
    </recommendedName>
</protein>
<accession>A0A1I2SJG7</accession>
<evidence type="ECO:0000313" key="4">
    <source>
        <dbReference type="Proteomes" id="UP000198876"/>
    </source>
</evidence>
<dbReference type="Pfam" id="PF26028">
    <property type="entry name" value="DUF8006"/>
    <property type="match status" value="1"/>
</dbReference>
<keyword evidence="4" id="KW-1185">Reference proteome</keyword>
<evidence type="ECO:0000259" key="2">
    <source>
        <dbReference type="Pfam" id="PF26028"/>
    </source>
</evidence>
<feature type="transmembrane region" description="Helical" evidence="1">
    <location>
        <begin position="39"/>
        <end position="57"/>
    </location>
</feature>
<feature type="domain" description="DUF8006" evidence="2">
    <location>
        <begin position="1"/>
        <end position="83"/>
    </location>
</feature>
<dbReference type="AlphaFoldDB" id="A0A1I2SJG7"/>
<dbReference type="InterPro" id="IPR058319">
    <property type="entry name" value="DUF8006"/>
</dbReference>
<dbReference type="RefSeq" id="WP_092892302.1">
    <property type="nucleotide sequence ID" value="NZ_FOOQ01000002.1"/>
</dbReference>
<feature type="transmembrane region" description="Helical" evidence="1">
    <location>
        <begin position="12"/>
        <end position="32"/>
    </location>
</feature>
<keyword evidence="1" id="KW-0472">Membrane</keyword>
<evidence type="ECO:0000256" key="1">
    <source>
        <dbReference type="SAM" id="Phobius"/>
    </source>
</evidence>